<feature type="domain" description="Phospholipase A2-like" evidence="8">
    <location>
        <begin position="46"/>
        <end position="125"/>
    </location>
</feature>
<evidence type="ECO:0000256" key="6">
    <source>
        <dbReference type="SAM" id="MobiDB-lite"/>
    </source>
</evidence>
<dbReference type="InterPro" id="IPR016184">
    <property type="entry name" value="Capsid/spike_ssDNA_virus"/>
</dbReference>
<sequence length="718" mass="79403">MSSLFKEYLQSTGLVGIQSGAPKPKAGQQKQDTGSFEWKKKEDTARGLVLPGYKYLGPFNGLERGEPVNAADAAAQRHDRQYDRILQQGGNPYLTYNHADREFQEELQSDESFGGNLGKAVFQAKKRILEPLGLVEEDPSQPDSSSDNTAPPVKKSRLEEAQPIQSPDVSSSTGGGIADVMSGDAEMAAVGGGAPGVDGQGAEGVGTSSGNWHCDSQWSEGHVRTTSTRTWVLPSYNNHLYKRLGSSAQSNTYNGFSTPWGYLDFNRWHCHFSPRNWQRLINNNWGIRPKRLNVKLFNIQVKEVTTEGGTTTVANNLTSTIQVFADNAYELPYVVDAGHEGALPPFPNDVFMIPQYGYCGLVSGQSQNQSDLCSFYCLEYFPSQMLRTGNNFEMNFRFEDVPFHSMYAHSQSLDRLMNPLIDQYLWSLKQTGNPTGSTTRDLKFIKNKVPNFAHYGKNWLPGPFIRQQGWTTQNINNSVVNFNDMLGKNSTFTLDTRWSSLAPGPCMGDDGRTPSTTKFSNAQLMFGSGTQPTEGGEDAVHITSESEVKATNPTAIDEYGRVADNTQNATTAPTTVGNAAMGAMPGMVWQDRDIYLQGPIWGKIPHTDGHFHPSPLMGGFGYRKPPPQIFIKNTPVPGNPATTFSPNRINNFITQYSTGQVTVTIDWELQKENSKRWNPEVQFTSNFGTVDSLNWAPDNAGNYKEPRVVGSRFLTHIL</sequence>
<organism evidence="9 10">
    <name type="scientific">California sea lion adeno-associated virus 1</name>
    <dbReference type="NCBI Taxonomy" id="1073950"/>
    <lineage>
        <taxon>Viruses</taxon>
        <taxon>Monodnaviria</taxon>
        <taxon>Shotokuvirae</taxon>
        <taxon>Cossaviricota</taxon>
        <taxon>Quintoviricetes</taxon>
        <taxon>Piccovirales</taxon>
        <taxon>Parvoviridae</taxon>
        <taxon>Parvovirinae</taxon>
        <taxon>Dependoparvovirus</taxon>
        <taxon>Dependoparvovirus pinniped1</taxon>
    </lineage>
</organism>
<dbReference type="OrthoDB" id="1726at10239"/>
<keyword evidence="5" id="KW-0946">Virion</keyword>
<feature type="domain" description="Coat protein VP1/VP2 Parvovirus" evidence="7">
    <location>
        <begin position="199"/>
        <end position="686"/>
    </location>
</feature>
<keyword evidence="4" id="KW-0167">Capsid protein</keyword>
<evidence type="ECO:0000313" key="10">
    <source>
        <dbReference type="Proteomes" id="UP000232962"/>
    </source>
</evidence>
<comment type="similarity">
    <text evidence="2">Belongs to the parvoviridae capsid protein family.</text>
</comment>
<proteinExistence type="inferred from homology"/>
<evidence type="ECO:0000256" key="4">
    <source>
        <dbReference type="ARBA" id="ARBA00022561"/>
    </source>
</evidence>
<dbReference type="EMBL" id="JN420372">
    <property type="protein sequence ID" value="AEM37644.1"/>
    <property type="molecule type" value="Genomic_DNA"/>
</dbReference>
<dbReference type="GO" id="GO:0005198">
    <property type="term" value="F:structural molecule activity"/>
    <property type="evidence" value="ECO:0007669"/>
    <property type="project" value="InterPro"/>
</dbReference>
<dbReference type="GeneID" id="37618340"/>
<keyword evidence="3" id="KW-1140">T=1 icosahedral capsid protein</keyword>
<feature type="compositionally biased region" description="Gly residues" evidence="6">
    <location>
        <begin position="190"/>
        <end position="204"/>
    </location>
</feature>
<dbReference type="InterPro" id="IPR001403">
    <property type="entry name" value="Parvovirus_coat"/>
</dbReference>
<keyword evidence="10" id="KW-1185">Reference proteome</keyword>
<dbReference type="RefSeq" id="YP_009507367.1">
    <property type="nucleotide sequence ID" value="NC_038539.1"/>
</dbReference>
<feature type="region of interest" description="Disordered" evidence="6">
    <location>
        <begin position="16"/>
        <end position="38"/>
    </location>
</feature>
<dbReference type="SUPFAM" id="SSF88645">
    <property type="entry name" value="ssDNA viruses"/>
    <property type="match status" value="1"/>
</dbReference>
<dbReference type="Pfam" id="PF08398">
    <property type="entry name" value="Phospholip_A2_4"/>
    <property type="match status" value="1"/>
</dbReference>
<dbReference type="GO" id="GO:0039615">
    <property type="term" value="C:T=1 icosahedral viral capsid"/>
    <property type="evidence" value="ECO:0007669"/>
    <property type="project" value="UniProtKB-KW"/>
</dbReference>
<evidence type="ECO:0000259" key="8">
    <source>
        <dbReference type="Pfam" id="PF08398"/>
    </source>
</evidence>
<dbReference type="Proteomes" id="UP000232962">
    <property type="component" value="Segment"/>
</dbReference>
<dbReference type="InterPro" id="IPR036952">
    <property type="entry name" value="VP1/VP2"/>
</dbReference>
<feature type="compositionally biased region" description="Polar residues" evidence="6">
    <location>
        <begin position="163"/>
        <end position="172"/>
    </location>
</feature>
<name>G1JYZ5_9VIRU</name>
<evidence type="ECO:0000259" key="7">
    <source>
        <dbReference type="Pfam" id="PF00740"/>
    </source>
</evidence>
<evidence type="ECO:0000313" key="9">
    <source>
        <dbReference type="EMBL" id="AEM37644.1"/>
    </source>
</evidence>
<feature type="region of interest" description="Disordered" evidence="6">
    <location>
        <begin position="135"/>
        <end position="220"/>
    </location>
</feature>
<protein>
    <submittedName>
        <fullName evidence="9">VP1</fullName>
    </submittedName>
</protein>
<evidence type="ECO:0000256" key="5">
    <source>
        <dbReference type="ARBA" id="ARBA00022844"/>
    </source>
</evidence>
<dbReference type="InterPro" id="IPR013607">
    <property type="entry name" value="Phospholipase_A2-like"/>
</dbReference>
<evidence type="ECO:0000256" key="3">
    <source>
        <dbReference type="ARBA" id="ARBA00022431"/>
    </source>
</evidence>
<reference evidence="9 10" key="1">
    <citation type="journal article" date="2011" name="J. Virol.">
        <title>The fecal viral flora of california sea lions.</title>
        <authorList>
            <person name="Li L."/>
            <person name="Shan T."/>
            <person name="Wang C."/>
            <person name="Cote C."/>
            <person name="Kolman J."/>
            <person name="Onions D."/>
            <person name="Gulland F.M."/>
            <person name="Delwart E."/>
        </authorList>
    </citation>
    <scope>NUCLEOTIDE SEQUENCE [LARGE SCALE GENOMIC DNA]</scope>
    <source>
        <strain evidence="9">1187</strain>
    </source>
</reference>
<comment type="subcellular location">
    <subcellularLocation>
        <location evidence="1">Virion</location>
    </subcellularLocation>
</comment>
<evidence type="ECO:0000256" key="1">
    <source>
        <dbReference type="ARBA" id="ARBA00004328"/>
    </source>
</evidence>
<feature type="compositionally biased region" description="Polar residues" evidence="6">
    <location>
        <begin position="206"/>
        <end position="220"/>
    </location>
</feature>
<dbReference type="Pfam" id="PF00740">
    <property type="entry name" value="VP1_2"/>
    <property type="match status" value="1"/>
</dbReference>
<dbReference type="KEGG" id="vg:37618340"/>
<accession>G1JYZ5</accession>
<evidence type="ECO:0000256" key="2">
    <source>
        <dbReference type="ARBA" id="ARBA00005398"/>
    </source>
</evidence>
<dbReference type="Gene3D" id="2.170.30.10">
    <property type="entry name" value="Parvovirus coat protein VP1/VP2"/>
    <property type="match status" value="1"/>
</dbReference>